<dbReference type="GO" id="GO:0005524">
    <property type="term" value="F:ATP binding"/>
    <property type="evidence" value="ECO:0007669"/>
    <property type="project" value="UniProtKB-KW"/>
</dbReference>
<keyword evidence="7" id="KW-0694">RNA-binding</keyword>
<dbReference type="EMBL" id="UINC01010032">
    <property type="protein sequence ID" value="SVA44784.1"/>
    <property type="molecule type" value="Genomic_DNA"/>
</dbReference>
<dbReference type="EC" id="6.1.1.1" evidence="2"/>
<evidence type="ECO:0000256" key="11">
    <source>
        <dbReference type="ARBA" id="ARBA00048248"/>
    </source>
</evidence>
<gene>
    <name evidence="13" type="ORF">METZ01_LOCUS97638</name>
</gene>
<dbReference type="Gene3D" id="3.10.290.10">
    <property type="entry name" value="RNA-binding S4 domain"/>
    <property type="match status" value="1"/>
</dbReference>
<evidence type="ECO:0000313" key="13">
    <source>
        <dbReference type="EMBL" id="SVA44784.1"/>
    </source>
</evidence>
<dbReference type="InterPro" id="IPR002305">
    <property type="entry name" value="aa-tRNA-synth_Ic"/>
</dbReference>
<keyword evidence="5" id="KW-0547">Nucleotide-binding</keyword>
<dbReference type="InterPro" id="IPR024088">
    <property type="entry name" value="Tyr-tRNA-ligase_bac-type"/>
</dbReference>
<dbReference type="SUPFAM" id="SSF52374">
    <property type="entry name" value="Nucleotidylyl transferase"/>
    <property type="match status" value="1"/>
</dbReference>
<proteinExistence type="inferred from homology"/>
<evidence type="ECO:0000256" key="2">
    <source>
        <dbReference type="ARBA" id="ARBA00013160"/>
    </source>
</evidence>
<evidence type="ECO:0000256" key="3">
    <source>
        <dbReference type="ARBA" id="ARBA00022490"/>
    </source>
</evidence>
<evidence type="ECO:0000256" key="4">
    <source>
        <dbReference type="ARBA" id="ARBA00022598"/>
    </source>
</evidence>
<keyword evidence="4" id="KW-0436">Ligase</keyword>
<dbReference type="InterPro" id="IPR002307">
    <property type="entry name" value="Tyr-tRNA-ligase"/>
</dbReference>
<dbReference type="InterPro" id="IPR002942">
    <property type="entry name" value="S4_RNA-bd"/>
</dbReference>
<evidence type="ECO:0000256" key="8">
    <source>
        <dbReference type="ARBA" id="ARBA00022917"/>
    </source>
</evidence>
<dbReference type="InterPro" id="IPR014729">
    <property type="entry name" value="Rossmann-like_a/b/a_fold"/>
</dbReference>
<dbReference type="GO" id="GO:0004831">
    <property type="term" value="F:tyrosine-tRNA ligase activity"/>
    <property type="evidence" value="ECO:0007669"/>
    <property type="project" value="UniProtKB-EC"/>
</dbReference>
<dbReference type="AlphaFoldDB" id="A0A381VX11"/>
<dbReference type="PANTHER" id="PTHR11766">
    <property type="entry name" value="TYROSYL-TRNA SYNTHETASE"/>
    <property type="match status" value="1"/>
</dbReference>
<dbReference type="GO" id="GO:0042802">
    <property type="term" value="F:identical protein binding"/>
    <property type="evidence" value="ECO:0007669"/>
    <property type="project" value="UniProtKB-ARBA"/>
</dbReference>
<name>A0A381VX11_9ZZZZ</name>
<evidence type="ECO:0000259" key="12">
    <source>
        <dbReference type="SMART" id="SM00363"/>
    </source>
</evidence>
<reference evidence="13" key="1">
    <citation type="submission" date="2018-05" db="EMBL/GenBank/DDBJ databases">
        <authorList>
            <person name="Lanie J.A."/>
            <person name="Ng W.-L."/>
            <person name="Kazmierczak K.M."/>
            <person name="Andrzejewski T.M."/>
            <person name="Davidsen T.M."/>
            <person name="Wayne K.J."/>
            <person name="Tettelin H."/>
            <person name="Glass J.I."/>
            <person name="Rusch D."/>
            <person name="Podicherti R."/>
            <person name="Tsui H.-C.T."/>
            <person name="Winkler M.E."/>
        </authorList>
    </citation>
    <scope>NUCLEOTIDE SEQUENCE</scope>
</reference>
<dbReference type="InterPro" id="IPR036986">
    <property type="entry name" value="S4_RNA-bd_sf"/>
</dbReference>
<dbReference type="FunFam" id="3.40.50.620:FF:000008">
    <property type="entry name" value="Tyrosine--tRNA ligase"/>
    <property type="match status" value="1"/>
</dbReference>
<dbReference type="SUPFAM" id="SSF55174">
    <property type="entry name" value="Alpha-L RNA-binding motif"/>
    <property type="match status" value="1"/>
</dbReference>
<evidence type="ECO:0000256" key="1">
    <source>
        <dbReference type="ARBA" id="ARBA00004496"/>
    </source>
</evidence>
<dbReference type="CDD" id="cd00805">
    <property type="entry name" value="TyrRS_core"/>
    <property type="match status" value="1"/>
</dbReference>
<dbReference type="CDD" id="cd00165">
    <property type="entry name" value="S4"/>
    <property type="match status" value="1"/>
</dbReference>
<dbReference type="NCBIfam" id="TIGR00234">
    <property type="entry name" value="tyrS"/>
    <property type="match status" value="1"/>
</dbReference>
<dbReference type="GO" id="GO:0006437">
    <property type="term" value="P:tyrosyl-tRNA aminoacylation"/>
    <property type="evidence" value="ECO:0007669"/>
    <property type="project" value="InterPro"/>
</dbReference>
<organism evidence="13">
    <name type="scientific">marine metagenome</name>
    <dbReference type="NCBI Taxonomy" id="408172"/>
    <lineage>
        <taxon>unclassified sequences</taxon>
        <taxon>metagenomes</taxon>
        <taxon>ecological metagenomes</taxon>
    </lineage>
</organism>
<dbReference type="InterPro" id="IPR054608">
    <property type="entry name" value="SYY-like_C"/>
</dbReference>
<dbReference type="PANTHER" id="PTHR11766:SF0">
    <property type="entry name" value="TYROSINE--TRNA LIGASE, MITOCHONDRIAL"/>
    <property type="match status" value="1"/>
</dbReference>
<dbReference type="Pfam" id="PF00579">
    <property type="entry name" value="tRNA-synt_1b"/>
    <property type="match status" value="1"/>
</dbReference>
<evidence type="ECO:0000256" key="6">
    <source>
        <dbReference type="ARBA" id="ARBA00022840"/>
    </source>
</evidence>
<protein>
    <recommendedName>
        <fullName evidence="2">tyrosine--tRNA ligase</fullName>
        <ecNumber evidence="2">6.1.1.1</ecNumber>
    </recommendedName>
    <alternativeName>
        <fullName evidence="10">Tyrosyl-tRNA synthetase</fullName>
    </alternativeName>
</protein>
<dbReference type="GO" id="GO:0005829">
    <property type="term" value="C:cytosol"/>
    <property type="evidence" value="ECO:0007669"/>
    <property type="project" value="TreeGrafter"/>
</dbReference>
<accession>A0A381VX11</accession>
<feature type="domain" description="RNA-binding S4" evidence="12">
    <location>
        <begin position="362"/>
        <end position="419"/>
    </location>
</feature>
<dbReference type="SMART" id="SM00363">
    <property type="entry name" value="S4"/>
    <property type="match status" value="1"/>
</dbReference>
<sequence length="429" mass="47109">MVSRQPLLDEFRSRGLLQDVTEGAGRHLSEAPRTVYIGFDPTGSSLHIGSLLPLMCLVHAQRAGHTPIALVGGGTGLIGDPSGKTAERQLLTKEVAAENAEGIRAQLEHFLDFSVKSNAARMRNNLDWLGGLPLVDFLRDIGKHFSVNQLLAKESVKRRVSDEEMGISFTEFSYALLQSYDFLELYRTEGCTVQMGGSDQWGNITSGIDLVRRAVGQRAYGVVFPLITQASGTKFGKTEEGAIWLDPEMTSPFRFYQYWINVDDADVIKYLKYFTLFEAAQIEEFSRSVETEPQARAAQRALADDVTRRLHGETGVLKAQQATQALFGGDVEGLGAGDVADIFVEVPSSEIAKEKLDGEGKSLVDLLAESNVTSSKGEARRSIEGGGLYVNNVRVSEVSRVLTMDDSIEGRFILIRKGKKQYHLVAIRG</sequence>
<dbReference type="HAMAP" id="MF_02006">
    <property type="entry name" value="Tyr_tRNA_synth_type1"/>
    <property type="match status" value="1"/>
</dbReference>
<evidence type="ECO:0000256" key="5">
    <source>
        <dbReference type="ARBA" id="ARBA00022741"/>
    </source>
</evidence>
<dbReference type="Pfam" id="PF22421">
    <property type="entry name" value="SYY_C-terminal"/>
    <property type="match status" value="1"/>
</dbReference>
<comment type="subcellular location">
    <subcellularLocation>
        <location evidence="1">Cytoplasm</location>
    </subcellularLocation>
</comment>
<keyword evidence="3" id="KW-0963">Cytoplasm</keyword>
<dbReference type="Gene3D" id="1.10.240.10">
    <property type="entry name" value="Tyrosyl-Transfer RNA Synthetase"/>
    <property type="match status" value="1"/>
</dbReference>
<keyword evidence="8" id="KW-0648">Protein biosynthesis</keyword>
<evidence type="ECO:0000256" key="9">
    <source>
        <dbReference type="ARBA" id="ARBA00023146"/>
    </source>
</evidence>
<dbReference type="PROSITE" id="PS50889">
    <property type="entry name" value="S4"/>
    <property type="match status" value="1"/>
</dbReference>
<evidence type="ECO:0000256" key="10">
    <source>
        <dbReference type="ARBA" id="ARBA00033323"/>
    </source>
</evidence>
<keyword evidence="6" id="KW-0067">ATP-binding</keyword>
<dbReference type="InterPro" id="IPR024107">
    <property type="entry name" value="Tyr-tRNA-ligase_bac_1"/>
</dbReference>
<dbReference type="Gene3D" id="3.40.50.620">
    <property type="entry name" value="HUPs"/>
    <property type="match status" value="1"/>
</dbReference>
<dbReference type="GO" id="GO:0003723">
    <property type="term" value="F:RNA binding"/>
    <property type="evidence" value="ECO:0007669"/>
    <property type="project" value="UniProtKB-KW"/>
</dbReference>
<dbReference type="FunFam" id="1.10.240.10:FF:000001">
    <property type="entry name" value="Tyrosine--tRNA ligase"/>
    <property type="match status" value="1"/>
</dbReference>
<comment type="catalytic activity">
    <reaction evidence="11">
        <text>tRNA(Tyr) + L-tyrosine + ATP = L-tyrosyl-tRNA(Tyr) + AMP + diphosphate + H(+)</text>
        <dbReference type="Rhea" id="RHEA:10220"/>
        <dbReference type="Rhea" id="RHEA-COMP:9706"/>
        <dbReference type="Rhea" id="RHEA-COMP:9707"/>
        <dbReference type="ChEBI" id="CHEBI:15378"/>
        <dbReference type="ChEBI" id="CHEBI:30616"/>
        <dbReference type="ChEBI" id="CHEBI:33019"/>
        <dbReference type="ChEBI" id="CHEBI:58315"/>
        <dbReference type="ChEBI" id="CHEBI:78442"/>
        <dbReference type="ChEBI" id="CHEBI:78536"/>
        <dbReference type="ChEBI" id="CHEBI:456215"/>
        <dbReference type="EC" id="6.1.1.1"/>
    </reaction>
</comment>
<keyword evidence="9" id="KW-0030">Aminoacyl-tRNA synthetase</keyword>
<dbReference type="PRINTS" id="PR01040">
    <property type="entry name" value="TRNASYNTHTYR"/>
</dbReference>
<evidence type="ECO:0000256" key="7">
    <source>
        <dbReference type="ARBA" id="ARBA00022884"/>
    </source>
</evidence>